<proteinExistence type="predicted"/>
<gene>
    <name evidence="2" type="ORF">SG35_026570</name>
</gene>
<organism evidence="2 3">
    <name type="scientific">Thalassomonas actiniarum</name>
    <dbReference type="NCBI Taxonomy" id="485447"/>
    <lineage>
        <taxon>Bacteria</taxon>
        <taxon>Pseudomonadati</taxon>
        <taxon>Pseudomonadota</taxon>
        <taxon>Gammaproteobacteria</taxon>
        <taxon>Alteromonadales</taxon>
        <taxon>Colwelliaceae</taxon>
        <taxon>Thalassomonas</taxon>
    </lineage>
</organism>
<accession>A0AAE9YQ41</accession>
<sequence length="68" mass="7541">MKSHSQGNKHIMALITFLALVPLVYFIPDFAGQFLPAIKWLNVMAAVGIIVPIMSYIIMPIASKLLSR</sequence>
<reference evidence="2 3" key="1">
    <citation type="journal article" date="2015" name="Genome Announc.">
        <title>Draft Genome Sequences of Marine Isolates of Thalassomonas viridans and Thalassomonas actiniarum.</title>
        <authorList>
            <person name="Olonade I."/>
            <person name="van Zyl L.J."/>
            <person name="Trindade M."/>
        </authorList>
    </citation>
    <scope>NUCLEOTIDE SEQUENCE [LARGE SCALE GENOMIC DNA]</scope>
    <source>
        <strain evidence="2 3">A5K-106</strain>
    </source>
</reference>
<evidence type="ECO:0000313" key="3">
    <source>
        <dbReference type="Proteomes" id="UP000032568"/>
    </source>
</evidence>
<dbReference type="AlphaFoldDB" id="A0AAE9YQ41"/>
<keyword evidence="1" id="KW-1133">Transmembrane helix</keyword>
<feature type="transmembrane region" description="Helical" evidence="1">
    <location>
        <begin position="12"/>
        <end position="28"/>
    </location>
</feature>
<dbReference type="Proteomes" id="UP000032568">
    <property type="component" value="Chromosome"/>
</dbReference>
<keyword evidence="1" id="KW-0472">Membrane</keyword>
<name>A0AAE9YQ41_9GAMM</name>
<dbReference type="EMBL" id="CP059735">
    <property type="protein sequence ID" value="WDD98761.1"/>
    <property type="molecule type" value="Genomic_DNA"/>
</dbReference>
<keyword evidence="1" id="KW-0812">Transmembrane</keyword>
<protein>
    <submittedName>
        <fullName evidence="2">Uncharacterized protein</fullName>
    </submittedName>
</protein>
<reference evidence="2 3" key="2">
    <citation type="journal article" date="2022" name="Mar. Drugs">
        <title>Bioassay-Guided Fractionation Leads to the Detection of Cholic Acid Generated by the Rare Thalassomonas sp.</title>
        <authorList>
            <person name="Pheiffer F."/>
            <person name="Schneider Y.K."/>
            <person name="Hansen E.H."/>
            <person name="Andersen J.H."/>
            <person name="Isaksson J."/>
            <person name="Busche T."/>
            <person name="R C."/>
            <person name="Kalinowski J."/>
            <person name="Zyl L.V."/>
            <person name="Trindade M."/>
        </authorList>
    </citation>
    <scope>NUCLEOTIDE SEQUENCE [LARGE SCALE GENOMIC DNA]</scope>
    <source>
        <strain evidence="2 3">A5K-106</strain>
    </source>
</reference>
<keyword evidence="3" id="KW-1185">Reference proteome</keyword>
<dbReference type="KEGG" id="tact:SG35_026570"/>
<evidence type="ECO:0000256" key="1">
    <source>
        <dbReference type="SAM" id="Phobius"/>
    </source>
</evidence>
<feature type="transmembrane region" description="Helical" evidence="1">
    <location>
        <begin position="40"/>
        <end position="62"/>
    </location>
</feature>
<evidence type="ECO:0000313" key="2">
    <source>
        <dbReference type="EMBL" id="WDD98761.1"/>
    </source>
</evidence>